<dbReference type="OMA" id="PPWRERK"/>
<dbReference type="PANTHER" id="PTHR46246">
    <property type="entry name" value="GUANOSINE-3',5'-BIS(DIPHOSPHATE) 3'-PYROPHOSPHOHYDROLASE MESH1"/>
    <property type="match status" value="1"/>
</dbReference>
<feature type="domain" description="HD" evidence="12">
    <location>
        <begin position="33"/>
        <end position="128"/>
    </location>
</feature>
<dbReference type="InterPro" id="IPR052194">
    <property type="entry name" value="MESH1"/>
</dbReference>
<dbReference type="GO" id="GO:0046872">
    <property type="term" value="F:metal ion binding"/>
    <property type="evidence" value="ECO:0007669"/>
    <property type="project" value="UniProtKB-KW"/>
</dbReference>
<evidence type="ECO:0000256" key="1">
    <source>
        <dbReference type="ARBA" id="ARBA00001936"/>
    </source>
</evidence>
<evidence type="ECO:0000256" key="4">
    <source>
        <dbReference type="ARBA" id="ARBA00023211"/>
    </source>
</evidence>
<dbReference type="GO" id="GO:0008893">
    <property type="term" value="F:guanosine-3',5'-bis(diphosphate) 3'-diphosphatase activity"/>
    <property type="evidence" value="ECO:0007669"/>
    <property type="project" value="UniProtKB-EC"/>
</dbReference>
<evidence type="ECO:0000256" key="8">
    <source>
        <dbReference type="ARBA" id="ARBA00040793"/>
    </source>
</evidence>
<keyword evidence="3" id="KW-0378">Hydrolase</keyword>
<dbReference type="EMBL" id="UFQS01001354">
    <property type="protein sequence ID" value="SSX10483.1"/>
    <property type="molecule type" value="Genomic_DNA"/>
</dbReference>
<dbReference type="CDD" id="cd00077">
    <property type="entry name" value="HDc"/>
    <property type="match status" value="1"/>
</dbReference>
<dbReference type="Pfam" id="PF13328">
    <property type="entry name" value="HD_4"/>
    <property type="match status" value="1"/>
</dbReference>
<name>A0A336L280_CULSO</name>
<keyword evidence="2" id="KW-0479">Metal-binding</keyword>
<evidence type="ECO:0000256" key="2">
    <source>
        <dbReference type="ARBA" id="ARBA00022723"/>
    </source>
</evidence>
<evidence type="ECO:0000256" key="11">
    <source>
        <dbReference type="ARBA" id="ARBA00047968"/>
    </source>
</evidence>
<evidence type="ECO:0000256" key="7">
    <source>
        <dbReference type="ARBA" id="ARBA00038354"/>
    </source>
</evidence>
<comment type="function">
    <text evidence="6">ppGpp hydrolyzing enzyme involved in starvation response.</text>
</comment>
<comment type="cofactor">
    <cofactor evidence="1">
        <name>Mn(2+)</name>
        <dbReference type="ChEBI" id="CHEBI:29035"/>
    </cofactor>
</comment>
<evidence type="ECO:0000256" key="9">
    <source>
        <dbReference type="ARBA" id="ARBA00041464"/>
    </source>
</evidence>
<dbReference type="AlphaFoldDB" id="A0A336L280"/>
<dbReference type="FunFam" id="1.10.3210.10:FF:000012">
    <property type="entry name" value="HD domain containing 3"/>
    <property type="match status" value="1"/>
</dbReference>
<keyword evidence="4" id="KW-0464">Manganese</keyword>
<evidence type="ECO:0000259" key="12">
    <source>
        <dbReference type="PROSITE" id="PS51831"/>
    </source>
</evidence>
<comment type="catalytic activity">
    <reaction evidence="11">
        <text>guanosine 3',5'-bis(diphosphate) + H2O = GDP + diphosphate + H(+)</text>
        <dbReference type="Rhea" id="RHEA:14253"/>
        <dbReference type="ChEBI" id="CHEBI:15377"/>
        <dbReference type="ChEBI" id="CHEBI:15378"/>
        <dbReference type="ChEBI" id="CHEBI:33019"/>
        <dbReference type="ChEBI" id="CHEBI:58189"/>
        <dbReference type="ChEBI" id="CHEBI:77828"/>
        <dbReference type="EC" id="3.1.7.2"/>
    </reaction>
</comment>
<dbReference type="VEuPathDB" id="VectorBase:CSON002145"/>
<evidence type="ECO:0000256" key="3">
    <source>
        <dbReference type="ARBA" id="ARBA00022801"/>
    </source>
</evidence>
<evidence type="ECO:0000256" key="5">
    <source>
        <dbReference type="ARBA" id="ARBA00024387"/>
    </source>
</evidence>
<protein>
    <recommendedName>
        <fullName evidence="8">Guanosine-3',5'-bis(diphosphate) 3'-pyrophosphohydrolase MESH1</fullName>
        <ecNumber evidence="5">3.1.7.2</ecNumber>
    </recommendedName>
    <alternativeName>
        <fullName evidence="9">Metazoan SpoT homolog 1</fullName>
    </alternativeName>
    <alternativeName>
        <fullName evidence="10">Penta-phosphate guanosine-3'-pyrophosphohydrolase</fullName>
    </alternativeName>
</protein>
<accession>A0A336L280</accession>
<proteinExistence type="inferred from homology"/>
<dbReference type="InterPro" id="IPR006674">
    <property type="entry name" value="HD_domain"/>
</dbReference>
<reference evidence="14" key="2">
    <citation type="submission" date="2018-07" db="EMBL/GenBank/DDBJ databases">
        <authorList>
            <person name="Quirk P.G."/>
            <person name="Krulwich T.A."/>
        </authorList>
    </citation>
    <scope>NUCLEOTIDE SEQUENCE</scope>
</reference>
<organism evidence="13">
    <name type="scientific">Culicoides sonorensis</name>
    <name type="common">Biting midge</name>
    <dbReference type="NCBI Taxonomy" id="179676"/>
    <lineage>
        <taxon>Eukaryota</taxon>
        <taxon>Metazoa</taxon>
        <taxon>Ecdysozoa</taxon>
        <taxon>Arthropoda</taxon>
        <taxon>Hexapoda</taxon>
        <taxon>Insecta</taxon>
        <taxon>Pterygota</taxon>
        <taxon>Neoptera</taxon>
        <taxon>Endopterygota</taxon>
        <taxon>Diptera</taxon>
        <taxon>Nematocera</taxon>
        <taxon>Chironomoidea</taxon>
        <taxon>Ceratopogonidae</taxon>
        <taxon>Ceratopogoninae</taxon>
        <taxon>Culicoides</taxon>
        <taxon>Monoculicoides</taxon>
    </lineage>
</organism>
<dbReference type="EMBL" id="UFQT01001354">
    <property type="protein sequence ID" value="SSX30169.1"/>
    <property type="molecule type" value="Genomic_DNA"/>
</dbReference>
<dbReference type="EC" id="3.1.7.2" evidence="5"/>
<dbReference type="InterPro" id="IPR003607">
    <property type="entry name" value="HD/PDEase_dom"/>
</dbReference>
<reference evidence="13" key="1">
    <citation type="submission" date="2018-04" db="EMBL/GenBank/DDBJ databases">
        <authorList>
            <person name="Go L.Y."/>
            <person name="Mitchell J.A."/>
        </authorList>
    </citation>
    <scope>NUCLEOTIDE SEQUENCE</scope>
    <source>
        <tissue evidence="13">Whole organism</tissue>
    </source>
</reference>
<dbReference type="SMART" id="SM00471">
    <property type="entry name" value="HDc"/>
    <property type="match status" value="1"/>
</dbReference>
<evidence type="ECO:0000313" key="13">
    <source>
        <dbReference type="EMBL" id="SSX10483.1"/>
    </source>
</evidence>
<evidence type="ECO:0000313" key="14">
    <source>
        <dbReference type="EMBL" id="SSX30169.1"/>
    </source>
</evidence>
<dbReference type="SUPFAM" id="SSF109604">
    <property type="entry name" value="HD-domain/PDEase-like"/>
    <property type="match status" value="1"/>
</dbReference>
<evidence type="ECO:0000256" key="10">
    <source>
        <dbReference type="ARBA" id="ARBA00041770"/>
    </source>
</evidence>
<comment type="similarity">
    <text evidence="7">Belongs to the MESH1 family.</text>
</comment>
<dbReference type="PROSITE" id="PS51831">
    <property type="entry name" value="HD"/>
    <property type="match status" value="1"/>
</dbReference>
<evidence type="ECO:0000256" key="6">
    <source>
        <dbReference type="ARBA" id="ARBA00037781"/>
    </source>
</evidence>
<dbReference type="Gene3D" id="1.10.3210.10">
    <property type="entry name" value="Hypothetical protein af1432"/>
    <property type="match status" value="1"/>
</dbReference>
<sequence length="179" mass="20790">MTEEQLKLYTKCINFAAIKHRDQRRLDSKQTPYINHPIGVAHILSSEGNVSDLDVLMAAILHDTVEDTETTLDEIENEFGSKIRGIVAEVTDDKSLPKMERKRLQIEHALTSSRNAKLVKLADKLYNLRDLQKEIPNGWTEERRHEYFIWAKKVVDNLRGTNQCMENELDKIFKQENVL</sequence>
<gene>
    <name evidence="13" type="primary">CSON002145</name>
</gene>
<dbReference type="PANTHER" id="PTHR46246:SF1">
    <property type="entry name" value="GUANOSINE-3',5'-BIS(DIPHOSPHATE) 3'-PYROPHOSPHOHYDROLASE MESH1"/>
    <property type="match status" value="1"/>
</dbReference>